<reference evidence="2 3" key="1">
    <citation type="submission" date="2018-06" db="EMBL/GenBank/DDBJ databases">
        <title>Noncontiguous genome sequence of Ruminococcaceae bacterium ASD2818.</title>
        <authorList>
            <person name="Chaplin A.V."/>
            <person name="Sokolova S.R."/>
            <person name="Kochetkova T.O."/>
            <person name="Goltsov A.Y."/>
            <person name="Trofimov D.Y."/>
            <person name="Efimov B.A."/>
        </authorList>
    </citation>
    <scope>NUCLEOTIDE SEQUENCE [LARGE SCALE GENOMIC DNA]</scope>
    <source>
        <strain evidence="2 3">ASD2818</strain>
    </source>
</reference>
<dbReference type="PROSITE" id="PS50943">
    <property type="entry name" value="HTH_CROC1"/>
    <property type="match status" value="1"/>
</dbReference>
<organism evidence="2 3">
    <name type="scientific">Hydrogeniiclostridium mannosilyticum</name>
    <dbReference type="NCBI Taxonomy" id="2764322"/>
    <lineage>
        <taxon>Bacteria</taxon>
        <taxon>Bacillati</taxon>
        <taxon>Bacillota</taxon>
        <taxon>Clostridia</taxon>
        <taxon>Eubacteriales</taxon>
        <taxon>Acutalibacteraceae</taxon>
        <taxon>Hydrogeniiclostridium</taxon>
    </lineage>
</organism>
<evidence type="ECO:0000313" key="2">
    <source>
        <dbReference type="EMBL" id="RAQ25529.1"/>
    </source>
</evidence>
<dbReference type="SMART" id="SM00530">
    <property type="entry name" value="HTH_XRE"/>
    <property type="match status" value="1"/>
</dbReference>
<dbReference type="SUPFAM" id="SSF47413">
    <property type="entry name" value="lambda repressor-like DNA-binding domains"/>
    <property type="match status" value="1"/>
</dbReference>
<accession>A0A328UAD3</accession>
<dbReference type="AlphaFoldDB" id="A0A328UAD3"/>
<comment type="caution">
    <text evidence="2">The sequence shown here is derived from an EMBL/GenBank/DDBJ whole genome shotgun (WGS) entry which is preliminary data.</text>
</comment>
<name>A0A328UAD3_9FIRM</name>
<feature type="domain" description="HTH cro/C1-type" evidence="1">
    <location>
        <begin position="7"/>
        <end position="65"/>
    </location>
</feature>
<protein>
    <submittedName>
        <fullName evidence="2">Transcriptional regulator</fullName>
    </submittedName>
</protein>
<dbReference type="Proteomes" id="UP000249377">
    <property type="component" value="Unassembled WGS sequence"/>
</dbReference>
<dbReference type="Gene3D" id="1.10.260.40">
    <property type="entry name" value="lambda repressor-like DNA-binding domains"/>
    <property type="match status" value="1"/>
</dbReference>
<dbReference type="CDD" id="cd00093">
    <property type="entry name" value="HTH_XRE"/>
    <property type="match status" value="1"/>
</dbReference>
<dbReference type="InterPro" id="IPR001387">
    <property type="entry name" value="Cro/C1-type_HTH"/>
</dbReference>
<evidence type="ECO:0000313" key="3">
    <source>
        <dbReference type="Proteomes" id="UP000249377"/>
    </source>
</evidence>
<proteinExistence type="predicted"/>
<gene>
    <name evidence="2" type="ORF">DPQ25_10960</name>
</gene>
<dbReference type="RefSeq" id="WP_112333220.1">
    <property type="nucleotide sequence ID" value="NZ_QLYR01000008.1"/>
</dbReference>
<dbReference type="GO" id="GO:0003677">
    <property type="term" value="F:DNA binding"/>
    <property type="evidence" value="ECO:0007669"/>
    <property type="project" value="InterPro"/>
</dbReference>
<dbReference type="EMBL" id="QLYR01000008">
    <property type="protein sequence ID" value="RAQ25529.1"/>
    <property type="molecule type" value="Genomic_DNA"/>
</dbReference>
<dbReference type="Pfam" id="PF01381">
    <property type="entry name" value="HTH_3"/>
    <property type="match status" value="1"/>
</dbReference>
<keyword evidence="3" id="KW-1185">Reference proteome</keyword>
<sequence>MAIGERIQFFRKLRGMTQKYLGTQVGFPEKSADVRLAQYETGTRTPKADMTAALANILDVSPLALSVPDIDSYLGLMHTLFTLEDRYGLKVCECDGEVHLRVDVFQGKDAAELSRSLIAWREQAAKLESGEITREEYDRWRYRYPEFDTTRIWAKVIPQGLSDMLAEELNKDKKDK</sequence>
<dbReference type="InterPro" id="IPR010982">
    <property type="entry name" value="Lambda_DNA-bd_dom_sf"/>
</dbReference>
<evidence type="ECO:0000259" key="1">
    <source>
        <dbReference type="PROSITE" id="PS50943"/>
    </source>
</evidence>